<dbReference type="RefSeq" id="XP_062790944.1">
    <property type="nucleotide sequence ID" value="XM_062934893.1"/>
</dbReference>
<dbReference type="EMBL" id="CP141884">
    <property type="protein sequence ID" value="WRT66204.1"/>
    <property type="molecule type" value="Genomic_DNA"/>
</dbReference>
<accession>A0ABZ1CWS2</accession>
<feature type="signal peptide" evidence="2">
    <location>
        <begin position="1"/>
        <end position="22"/>
    </location>
</feature>
<dbReference type="Pfam" id="PF00314">
    <property type="entry name" value="Thaumatin"/>
    <property type="match status" value="1"/>
</dbReference>
<dbReference type="SUPFAM" id="SSF49870">
    <property type="entry name" value="Osmotin, thaumatin-like protein"/>
    <property type="match status" value="1"/>
</dbReference>
<sequence>MNSIYPHLSLLTFLLLISSIDSRQITVKNSCKSTIWPGLHSGDNKTQPFEARGWELGPKQEDTFPVPDDWTSGRIWARTGCTINELGLFVCLTGNCGNGSATDSICHVSNDPPATLAEFTLSPNGSDNYDISLVDGFNVPLNIYNSDPKCTSPICEGNINKYCPSVLKTGLDTNGINLGCMTPCNAGFGDELYGNRACCTGAYGNDSMLCESCGMDYYDLFKDNCNQAYAYAYDEKSGTLFQCDSTPTSMPNYTIEFCPNDSEYIGQIEPDLKYLGSTATCSSIATYFDETFSIRPSPTKILTSGTLDVVATVATGINGAAAIQLDGIGSAATATATASSTSQNASPASGITTTSSPTTSATYPSGSDSETRSESEAQTNLGIVSVPQTIGPAIPGISVVNHMVALEETTTSVQPSFGTSESPSTSAPQTSEPITSTRIHTIVTTTTLPDGSSSTYEPKVTSAFTVINGNTLYQVLGGSKTAQVEGHSTQGAAQGQWLKAVPMQHAG</sequence>
<organism evidence="3 4">
    <name type="scientific">Kwoniella shivajii</name>
    <dbReference type="NCBI Taxonomy" id="564305"/>
    <lineage>
        <taxon>Eukaryota</taxon>
        <taxon>Fungi</taxon>
        <taxon>Dikarya</taxon>
        <taxon>Basidiomycota</taxon>
        <taxon>Agaricomycotina</taxon>
        <taxon>Tremellomycetes</taxon>
        <taxon>Tremellales</taxon>
        <taxon>Cryptococcaceae</taxon>
        <taxon>Kwoniella</taxon>
    </lineage>
</organism>
<feature type="region of interest" description="Disordered" evidence="1">
    <location>
        <begin position="411"/>
        <end position="433"/>
    </location>
</feature>
<dbReference type="InterPro" id="IPR001938">
    <property type="entry name" value="Thaumatin"/>
</dbReference>
<dbReference type="SMART" id="SM00205">
    <property type="entry name" value="THN"/>
    <property type="match status" value="1"/>
</dbReference>
<gene>
    <name evidence="3" type="ORF">IL334_003157</name>
</gene>
<evidence type="ECO:0008006" key="5">
    <source>
        <dbReference type="Google" id="ProtNLM"/>
    </source>
</evidence>
<name>A0ABZ1CWS2_9TREE</name>
<dbReference type="PRINTS" id="PR00347">
    <property type="entry name" value="THAUMATIN"/>
</dbReference>
<feature type="compositionally biased region" description="Low complexity" evidence="1">
    <location>
        <begin position="339"/>
        <end position="367"/>
    </location>
</feature>
<dbReference type="GeneID" id="87955288"/>
<evidence type="ECO:0000313" key="3">
    <source>
        <dbReference type="EMBL" id="WRT66204.1"/>
    </source>
</evidence>
<feature type="chain" id="PRO_5047038892" description="Thaumatin family protein" evidence="2">
    <location>
        <begin position="23"/>
        <end position="507"/>
    </location>
</feature>
<reference evidence="3 4" key="1">
    <citation type="submission" date="2024-01" db="EMBL/GenBank/DDBJ databases">
        <title>Comparative genomics of Cryptococcus and Kwoniella reveals pathogenesis evolution and contrasting modes of karyotype evolution via chromosome fusion or intercentromeric recombination.</title>
        <authorList>
            <person name="Coelho M.A."/>
            <person name="David-Palma M."/>
            <person name="Shea T."/>
            <person name="Bowers K."/>
            <person name="McGinley-Smith S."/>
            <person name="Mohammad A.W."/>
            <person name="Gnirke A."/>
            <person name="Yurkov A.M."/>
            <person name="Nowrousian M."/>
            <person name="Sun S."/>
            <person name="Cuomo C.A."/>
            <person name="Heitman J."/>
        </authorList>
    </citation>
    <scope>NUCLEOTIDE SEQUENCE [LARGE SCALE GENOMIC DNA]</scope>
    <source>
        <strain evidence="3">CBS 11374</strain>
    </source>
</reference>
<dbReference type="PANTHER" id="PTHR31013">
    <property type="entry name" value="THAUMATIN FAMILY PROTEIN-RELATED"/>
    <property type="match status" value="1"/>
</dbReference>
<dbReference type="Proteomes" id="UP001329825">
    <property type="component" value="Chromosome 4"/>
</dbReference>
<dbReference type="PANTHER" id="PTHR31013:SF2">
    <property type="entry name" value="THAUMATIN-LIKE PROTEIN"/>
    <property type="match status" value="1"/>
</dbReference>
<keyword evidence="2" id="KW-0732">Signal</keyword>
<protein>
    <recommendedName>
        <fullName evidence="5">Thaumatin family protein</fullName>
    </recommendedName>
</protein>
<keyword evidence="4" id="KW-1185">Reference proteome</keyword>
<feature type="region of interest" description="Disordered" evidence="1">
    <location>
        <begin position="339"/>
        <end position="384"/>
    </location>
</feature>
<evidence type="ECO:0000256" key="2">
    <source>
        <dbReference type="SAM" id="SignalP"/>
    </source>
</evidence>
<dbReference type="PROSITE" id="PS51367">
    <property type="entry name" value="THAUMATIN_2"/>
    <property type="match status" value="1"/>
</dbReference>
<dbReference type="InterPro" id="IPR037176">
    <property type="entry name" value="Osmotin/thaumatin-like_sf"/>
</dbReference>
<evidence type="ECO:0000256" key="1">
    <source>
        <dbReference type="SAM" id="MobiDB-lite"/>
    </source>
</evidence>
<dbReference type="Gene3D" id="2.60.110.10">
    <property type="entry name" value="Thaumatin"/>
    <property type="match status" value="1"/>
</dbReference>
<proteinExistence type="predicted"/>
<evidence type="ECO:0000313" key="4">
    <source>
        <dbReference type="Proteomes" id="UP001329825"/>
    </source>
</evidence>